<dbReference type="EMBL" id="CP000084">
    <property type="protein sequence ID" value="AAZ21823.1"/>
    <property type="molecule type" value="Genomic_DNA"/>
</dbReference>
<name>Q4FLW5_PELUB</name>
<reference evidence="1 2" key="1">
    <citation type="journal article" date="2005" name="Science">
        <title>Genome streamlining in a cosmopolitan oceanic bacterium.</title>
        <authorList>
            <person name="Giovannoni S.J."/>
            <person name="Tripp H.J."/>
            <person name="Givan S."/>
            <person name="Podar M."/>
            <person name="Vergin K.L."/>
            <person name="Baptista D."/>
            <person name="Bibbs L."/>
            <person name="Eads J."/>
            <person name="Richardson T.H."/>
            <person name="Noordewier M."/>
            <person name="Rappe M.S."/>
            <person name="Short J.M."/>
            <person name="Carrington J.C."/>
            <person name="Mathur E.J."/>
        </authorList>
    </citation>
    <scope>NUCLEOTIDE SEQUENCE [LARGE SCALE GENOMIC DNA]</scope>
    <source>
        <strain evidence="1 2">HTCC1062</strain>
    </source>
</reference>
<accession>Q4FLW5</accession>
<protein>
    <recommendedName>
        <fullName evidence="3">Methyltransferase type 11 domain-containing protein</fullName>
    </recommendedName>
</protein>
<evidence type="ECO:0000313" key="1">
    <source>
        <dbReference type="EMBL" id="AAZ21823.1"/>
    </source>
</evidence>
<dbReference type="Gene3D" id="3.40.50.150">
    <property type="entry name" value="Vaccinia Virus protein VP39"/>
    <property type="match status" value="1"/>
</dbReference>
<dbReference type="Proteomes" id="UP000002528">
    <property type="component" value="Chromosome"/>
</dbReference>
<dbReference type="eggNOG" id="ENOG5034CDW">
    <property type="taxonomic scope" value="Bacteria"/>
</dbReference>
<keyword evidence="2" id="KW-1185">Reference proteome</keyword>
<gene>
    <name evidence="1" type="ordered locus">SAR11_1016</name>
</gene>
<dbReference type="HOGENOM" id="CLU_1234070_0_0_5"/>
<dbReference type="InterPro" id="IPR029063">
    <property type="entry name" value="SAM-dependent_MTases_sf"/>
</dbReference>
<evidence type="ECO:0008006" key="3">
    <source>
        <dbReference type="Google" id="ProtNLM"/>
    </source>
</evidence>
<dbReference type="RefSeq" id="WP_011282113.1">
    <property type="nucleotide sequence ID" value="NC_007205.1"/>
</dbReference>
<dbReference type="STRING" id="335992.SAR11_1016"/>
<dbReference type="SUPFAM" id="SSF53335">
    <property type="entry name" value="S-adenosyl-L-methionine-dependent methyltransferases"/>
    <property type="match status" value="1"/>
</dbReference>
<dbReference type="KEGG" id="pub:SAR11_1016"/>
<dbReference type="GeneID" id="66295508"/>
<dbReference type="AlphaFoldDB" id="Q4FLW5"/>
<proteinExistence type="predicted"/>
<organism evidence="1 2">
    <name type="scientific">Pelagibacter ubique (strain HTCC1062)</name>
    <dbReference type="NCBI Taxonomy" id="335992"/>
    <lineage>
        <taxon>Bacteria</taxon>
        <taxon>Pseudomonadati</taxon>
        <taxon>Pseudomonadota</taxon>
        <taxon>Alphaproteobacteria</taxon>
        <taxon>Candidatus Pelagibacterales</taxon>
        <taxon>Candidatus Pelagibacteraceae</taxon>
        <taxon>Candidatus Pelagibacter</taxon>
    </lineage>
</organism>
<evidence type="ECO:0000313" key="2">
    <source>
        <dbReference type="Proteomes" id="UP000002528"/>
    </source>
</evidence>
<sequence length="224" mass="26284">MSFFLEIKSNTVKCPNGCKLFNDKRNFSYWESKNVTKDEKYIVDYLNINSEVLKNKNILHVGIGNSYIAKKLLSYNKIDGISLSQNELDYASKLNLSNYNFFFQNKYANQKLFDDKLNFYNIIIDINLKSFSCCEVAFDEMFKMYVKIINKDGKIITSRTGLEWSRIIKPVLSFSFKNFLYKRLKEFDGPESNILSIQNCEEISKKFNLDIDLSDQNLVIFTKK</sequence>